<name>A0A2H9T8T5_9ZZZZ</name>
<protein>
    <recommendedName>
        <fullName evidence="1">Helix-turn-helix domain-containing protein</fullName>
    </recommendedName>
</protein>
<proteinExistence type="predicted"/>
<accession>A0A2H9T8T5</accession>
<dbReference type="NCBIfam" id="TIGR01764">
    <property type="entry name" value="excise"/>
    <property type="match status" value="1"/>
</dbReference>
<reference evidence="2" key="1">
    <citation type="journal article" date="2017" name="Appl. Environ. Microbiol.">
        <title>Molecular characterization of an Endozoicomonas-like organism causing infection in king scallop Pecten maximus L.</title>
        <authorList>
            <person name="Cano I."/>
            <person name="van Aerle R."/>
            <person name="Ross S."/>
            <person name="Verner-Jeffreys D.W."/>
            <person name="Paley R.K."/>
            <person name="Rimmer G."/>
            <person name="Ryder D."/>
            <person name="Hooper P."/>
            <person name="Stone D."/>
            <person name="Feist S.W."/>
        </authorList>
    </citation>
    <scope>NUCLEOTIDE SEQUENCE</scope>
</reference>
<dbReference type="EMBL" id="NSIT01000055">
    <property type="protein sequence ID" value="PJE79646.1"/>
    <property type="molecule type" value="Genomic_DNA"/>
</dbReference>
<dbReference type="InterPro" id="IPR010093">
    <property type="entry name" value="SinI_DNA-bd"/>
</dbReference>
<dbReference type="GO" id="GO:0003677">
    <property type="term" value="F:DNA binding"/>
    <property type="evidence" value="ECO:0007669"/>
    <property type="project" value="InterPro"/>
</dbReference>
<feature type="domain" description="Helix-turn-helix" evidence="1">
    <location>
        <begin position="5"/>
        <end position="60"/>
    </location>
</feature>
<dbReference type="AlphaFoldDB" id="A0A2H9T8T5"/>
<sequence>MCSLLLSPKDVSKRLGVSVNFVYALLSNGKIEYYSLGKAVGRGRKSLRISESQLNNFLETSKHSINKHKIFYVDVKHTSKKQISKKLNTLFGK</sequence>
<comment type="caution">
    <text evidence="2">The sequence shown here is derived from an EMBL/GenBank/DDBJ whole genome shotgun (WGS) entry which is preliminary data.</text>
</comment>
<evidence type="ECO:0000259" key="1">
    <source>
        <dbReference type="Pfam" id="PF12728"/>
    </source>
</evidence>
<organism evidence="2">
    <name type="scientific">invertebrate metagenome</name>
    <dbReference type="NCBI Taxonomy" id="1711999"/>
    <lineage>
        <taxon>unclassified sequences</taxon>
        <taxon>metagenomes</taxon>
        <taxon>organismal metagenomes</taxon>
    </lineage>
</organism>
<evidence type="ECO:0000313" key="2">
    <source>
        <dbReference type="EMBL" id="PJE79646.1"/>
    </source>
</evidence>
<dbReference type="Pfam" id="PF12728">
    <property type="entry name" value="HTH_17"/>
    <property type="match status" value="1"/>
</dbReference>
<gene>
    <name evidence="2" type="ORF">CI610_01360</name>
</gene>
<dbReference type="InterPro" id="IPR041657">
    <property type="entry name" value="HTH_17"/>
</dbReference>